<proteinExistence type="predicted"/>
<name>A0A482XPH5_LAOST</name>
<organism evidence="3 4">
    <name type="scientific">Laodelphax striatellus</name>
    <name type="common">Small brown planthopper</name>
    <name type="synonym">Delphax striatella</name>
    <dbReference type="NCBI Taxonomy" id="195883"/>
    <lineage>
        <taxon>Eukaryota</taxon>
        <taxon>Metazoa</taxon>
        <taxon>Ecdysozoa</taxon>
        <taxon>Arthropoda</taxon>
        <taxon>Hexapoda</taxon>
        <taxon>Insecta</taxon>
        <taxon>Pterygota</taxon>
        <taxon>Neoptera</taxon>
        <taxon>Paraneoptera</taxon>
        <taxon>Hemiptera</taxon>
        <taxon>Auchenorrhyncha</taxon>
        <taxon>Fulgoroidea</taxon>
        <taxon>Delphacidae</taxon>
        <taxon>Criomorphinae</taxon>
        <taxon>Laodelphax</taxon>
    </lineage>
</organism>
<comment type="caution">
    <text evidence="3">The sequence shown here is derived from an EMBL/GenBank/DDBJ whole genome shotgun (WGS) entry which is preliminary data.</text>
</comment>
<dbReference type="AlphaFoldDB" id="A0A482XPH5"/>
<feature type="signal peptide" evidence="2">
    <location>
        <begin position="1"/>
        <end position="21"/>
    </location>
</feature>
<sequence length="363" mass="40665">MMGGEMKYFIAALLIVSQVNALNIGSIFTGKKVEGEDMIADEAVKQTARDPPSSRPPLIPALPHPEDHPLHHNNDPNHPINHLPFNQARPTITATKTVYVEVTSRVTKHPVCIEVQGVKPPCLAAPTKYQHGYNYHDSHRSQQQYAEEGGYFREGGQELPINPTAAVHNIEPTRILGGVSESAPAPSEYTGEFEDESYDSRSGRYLQLHSATPTAPLRSDADVQEAPEGEGRIIEQLLNRQPEVHYATKTLWVTKVEKFIDYRVTATLEVKNCVPSEFRFPQCQKIHHHPPPPPPHPHKPPHKPTGYRPQHQGNVHYEVPYHDEEPNAEQSAAETAAHDQKKDEKLWVEPSLQPIADDVSYEV</sequence>
<evidence type="ECO:0008006" key="5">
    <source>
        <dbReference type="Google" id="ProtNLM"/>
    </source>
</evidence>
<accession>A0A482XPH5</accession>
<feature type="compositionally biased region" description="Basic and acidic residues" evidence="1">
    <location>
        <begin position="64"/>
        <end position="75"/>
    </location>
</feature>
<evidence type="ECO:0000313" key="4">
    <source>
        <dbReference type="Proteomes" id="UP000291343"/>
    </source>
</evidence>
<feature type="region of interest" description="Disordered" evidence="1">
    <location>
        <begin position="46"/>
        <end position="77"/>
    </location>
</feature>
<dbReference type="InParanoid" id="A0A482XPH5"/>
<evidence type="ECO:0000256" key="2">
    <source>
        <dbReference type="SAM" id="SignalP"/>
    </source>
</evidence>
<feature type="compositionally biased region" description="Basic and acidic residues" evidence="1">
    <location>
        <begin position="336"/>
        <end position="347"/>
    </location>
</feature>
<dbReference type="EMBL" id="QKKF02002849">
    <property type="protein sequence ID" value="RZF48045.1"/>
    <property type="molecule type" value="Genomic_DNA"/>
</dbReference>
<keyword evidence="2" id="KW-0732">Signal</keyword>
<dbReference type="Proteomes" id="UP000291343">
    <property type="component" value="Unassembled WGS sequence"/>
</dbReference>
<dbReference type="OrthoDB" id="8197282at2759"/>
<evidence type="ECO:0000313" key="3">
    <source>
        <dbReference type="EMBL" id="RZF48045.1"/>
    </source>
</evidence>
<feature type="chain" id="PRO_5019840094" description="Spaetzle domain-containing protein" evidence="2">
    <location>
        <begin position="22"/>
        <end position="363"/>
    </location>
</feature>
<feature type="region of interest" description="Disordered" evidence="1">
    <location>
        <begin position="284"/>
        <end position="363"/>
    </location>
</feature>
<reference evidence="3 4" key="1">
    <citation type="journal article" date="2017" name="Gigascience">
        <title>Genome sequence of the small brown planthopper, Laodelphax striatellus.</title>
        <authorList>
            <person name="Zhu J."/>
            <person name="Jiang F."/>
            <person name="Wang X."/>
            <person name="Yang P."/>
            <person name="Bao Y."/>
            <person name="Zhao W."/>
            <person name="Wang W."/>
            <person name="Lu H."/>
            <person name="Wang Q."/>
            <person name="Cui N."/>
            <person name="Li J."/>
            <person name="Chen X."/>
            <person name="Luo L."/>
            <person name="Yu J."/>
            <person name="Kang L."/>
            <person name="Cui F."/>
        </authorList>
    </citation>
    <scope>NUCLEOTIDE SEQUENCE [LARGE SCALE GENOMIC DNA]</scope>
    <source>
        <strain evidence="3">Lst14</strain>
    </source>
</reference>
<keyword evidence="4" id="KW-1185">Reference proteome</keyword>
<feature type="compositionally biased region" description="Pro residues" evidence="1">
    <location>
        <begin position="53"/>
        <end position="63"/>
    </location>
</feature>
<evidence type="ECO:0000256" key="1">
    <source>
        <dbReference type="SAM" id="MobiDB-lite"/>
    </source>
</evidence>
<gene>
    <name evidence="3" type="ORF">LSTR_LSTR002111</name>
</gene>
<feature type="compositionally biased region" description="Basic residues" evidence="1">
    <location>
        <begin position="285"/>
        <end position="302"/>
    </location>
</feature>
<protein>
    <recommendedName>
        <fullName evidence="5">Spaetzle domain-containing protein</fullName>
    </recommendedName>
</protein>